<dbReference type="Proteomes" id="UP000254711">
    <property type="component" value="Unassembled WGS sequence"/>
</dbReference>
<evidence type="ECO:0000256" key="4">
    <source>
        <dbReference type="ARBA" id="ARBA00022676"/>
    </source>
</evidence>
<gene>
    <name evidence="10" type="ORF">DVT68_00250</name>
</gene>
<sequence>MAMSENSLDLDDGNDDLRAVGDAVSGIERRASVSRLSQGDEASVEELNRAGARHFAKGDFAAAIHFFKLAAIDLSAVGAQANLGRCEIRMGQFDEAAARARSLVFADAHQWTGWQLLGEALAAKGLHAEAIEAYRRATTLAPEQAVTHRQLGVSLGHCLLLDEACEAFARALDLNPEDEGSRYQLVINKRHVCDWDGLDGLSEQLKSRVAAGIALVSPIDLLSEDASASLQLACATRQAERLHEDARKKTVHWERSSHRPSSGRLRIGFVSAGFGQHPTAILTSALFEQLRNSPVEAHLFSTGAEPVSKARERLMAAAYRFHQVSKLTPQTLAQRIRAEQIELLVDLDGYSRACWPMVYAYRPAPVQIAWLGYPGTTGARYIDYVIADRFVLPPSLAAYFSEQPAYLSRCYQSNDPTRIVPVPQSRQDYGLPVDAVVFACFNGTFKLGRRSLDRMFKALKGVPGSVLWMLEGPGKSSLRLREMARGADIDPARLVFTPKLPHSQYLGLYRHADLFLDTEGYNAHTTASDALWGGCPVLTRPGNTFASRVAGSLNHHLGMPELNVGSDDEFVAFAIRYGNVREWRDALKQKLALQCDVSGLFDVKGFAADFADLLARIAKHHRSGGRASNFLQ</sequence>
<dbReference type="InterPro" id="IPR011990">
    <property type="entry name" value="TPR-like_helical_dom_sf"/>
</dbReference>
<dbReference type="SUPFAM" id="SSF48452">
    <property type="entry name" value="TPR-like"/>
    <property type="match status" value="1"/>
</dbReference>
<evidence type="ECO:0000256" key="3">
    <source>
        <dbReference type="ARBA" id="ARBA00011970"/>
    </source>
</evidence>
<feature type="domain" description="O-GlcNAc transferase C-terminal" evidence="9">
    <location>
        <begin position="250"/>
        <end position="416"/>
    </location>
</feature>
<proteinExistence type="inferred from homology"/>
<comment type="similarity">
    <text evidence="2">Belongs to the glycosyltransferase 41 family. O-GlcNAc transferase subfamily.</text>
</comment>
<evidence type="ECO:0000256" key="8">
    <source>
        <dbReference type="PROSITE-ProRule" id="PRU00339"/>
    </source>
</evidence>
<organism evidence="10 11">
    <name type="scientific">Dyella solisilvae</name>
    <dbReference type="NCBI Taxonomy" id="1920168"/>
    <lineage>
        <taxon>Bacteria</taxon>
        <taxon>Pseudomonadati</taxon>
        <taxon>Pseudomonadota</taxon>
        <taxon>Gammaproteobacteria</taxon>
        <taxon>Lysobacterales</taxon>
        <taxon>Rhodanobacteraceae</taxon>
        <taxon>Dyella</taxon>
    </lineage>
</organism>
<dbReference type="SMART" id="SM00028">
    <property type="entry name" value="TPR"/>
    <property type="match status" value="3"/>
</dbReference>
<feature type="repeat" description="TPR" evidence="8">
    <location>
        <begin position="145"/>
        <end position="178"/>
    </location>
</feature>
<evidence type="ECO:0000256" key="6">
    <source>
        <dbReference type="ARBA" id="ARBA00022737"/>
    </source>
</evidence>
<feature type="repeat" description="TPR" evidence="8">
    <location>
        <begin position="111"/>
        <end position="144"/>
    </location>
</feature>
<dbReference type="EMBL" id="QQSY01000001">
    <property type="protein sequence ID" value="RDI99333.1"/>
    <property type="molecule type" value="Genomic_DNA"/>
</dbReference>
<keyword evidence="7 8" id="KW-0802">TPR repeat</keyword>
<dbReference type="Gene3D" id="1.25.40.10">
    <property type="entry name" value="Tetratricopeptide repeat domain"/>
    <property type="match status" value="2"/>
</dbReference>
<evidence type="ECO:0000313" key="11">
    <source>
        <dbReference type="Proteomes" id="UP000254711"/>
    </source>
</evidence>
<dbReference type="InterPro" id="IPR019734">
    <property type="entry name" value="TPR_rpt"/>
</dbReference>
<evidence type="ECO:0000313" key="10">
    <source>
        <dbReference type="EMBL" id="RDI99333.1"/>
    </source>
</evidence>
<comment type="caution">
    <text evidence="10">The sequence shown here is derived from an EMBL/GenBank/DDBJ whole genome shotgun (WGS) entry which is preliminary data.</text>
</comment>
<evidence type="ECO:0000256" key="2">
    <source>
        <dbReference type="ARBA" id="ARBA00005386"/>
    </source>
</evidence>
<dbReference type="Gene3D" id="3.40.50.2000">
    <property type="entry name" value="Glycogen Phosphorylase B"/>
    <property type="match status" value="1"/>
</dbReference>
<evidence type="ECO:0000259" key="9">
    <source>
        <dbReference type="Pfam" id="PF13844"/>
    </source>
</evidence>
<dbReference type="Gene3D" id="3.40.50.11380">
    <property type="match status" value="1"/>
</dbReference>
<dbReference type="PANTHER" id="PTHR44998">
    <property type="match status" value="1"/>
</dbReference>
<keyword evidence="5" id="KW-0808">Transferase</keyword>
<evidence type="ECO:0000256" key="5">
    <source>
        <dbReference type="ARBA" id="ARBA00022679"/>
    </source>
</evidence>
<dbReference type="GO" id="GO:0097363">
    <property type="term" value="F:protein O-acetylglucosaminyltransferase activity"/>
    <property type="evidence" value="ECO:0007669"/>
    <property type="project" value="UniProtKB-EC"/>
</dbReference>
<reference evidence="10 11" key="1">
    <citation type="submission" date="2018-07" db="EMBL/GenBank/DDBJ databases">
        <title>Dyella solisilvae sp. nov., isolated from the pine and broad-leaved mixed forest soil.</title>
        <authorList>
            <person name="Gao Z."/>
            <person name="Qiu L."/>
        </authorList>
    </citation>
    <scope>NUCLEOTIDE SEQUENCE [LARGE SCALE GENOMIC DNA]</scope>
    <source>
        <strain evidence="10 11">DHG54</strain>
    </source>
</reference>
<dbReference type="PANTHER" id="PTHR44998:SF1">
    <property type="entry name" value="UDP-N-ACETYLGLUCOSAMINE--PEPTIDE N-ACETYLGLUCOSAMINYLTRANSFERASE 110 KDA SUBUNIT"/>
    <property type="match status" value="1"/>
</dbReference>
<evidence type="ECO:0000256" key="7">
    <source>
        <dbReference type="ARBA" id="ARBA00022803"/>
    </source>
</evidence>
<dbReference type="SUPFAM" id="SSF53756">
    <property type="entry name" value="UDP-Glycosyltransferase/glycogen phosphorylase"/>
    <property type="match status" value="1"/>
</dbReference>
<keyword evidence="4" id="KW-0328">Glycosyltransferase</keyword>
<keyword evidence="6" id="KW-0677">Repeat</keyword>
<dbReference type="AlphaFoldDB" id="A0A370K9J8"/>
<dbReference type="Pfam" id="PF13181">
    <property type="entry name" value="TPR_8"/>
    <property type="match status" value="1"/>
</dbReference>
<name>A0A370K9J8_9GAMM</name>
<dbReference type="PROSITE" id="PS50005">
    <property type="entry name" value="TPR"/>
    <property type="match status" value="2"/>
</dbReference>
<dbReference type="InterPro" id="IPR029489">
    <property type="entry name" value="OGT/SEC/SPY_C"/>
</dbReference>
<comment type="pathway">
    <text evidence="1">Protein modification; protein glycosylation.</text>
</comment>
<protein>
    <recommendedName>
        <fullName evidence="3">protein O-GlcNAc transferase</fullName>
        <ecNumber evidence="3">2.4.1.255</ecNumber>
    </recommendedName>
</protein>
<accession>A0A370K9J8</accession>
<evidence type="ECO:0000256" key="1">
    <source>
        <dbReference type="ARBA" id="ARBA00004922"/>
    </source>
</evidence>
<keyword evidence="11" id="KW-1185">Reference proteome</keyword>
<dbReference type="Pfam" id="PF13844">
    <property type="entry name" value="Glyco_transf_41"/>
    <property type="match status" value="2"/>
</dbReference>
<feature type="domain" description="O-GlcNAc transferase C-terminal" evidence="9">
    <location>
        <begin position="424"/>
        <end position="609"/>
    </location>
</feature>
<dbReference type="EC" id="2.4.1.255" evidence="3"/>